<sequence length="411" mass="43647">MTDAVVKSLVVAPKISEIPVGLTYSFTATAYLSDGSALDVTKDESISWSSDNDGATSVSNTEETKGDVEGLAVGKAIITATGVANGQTFSASAELQVTDAVVMELQVSPVERLLPVGIEKEFIATLVFSDGSELNVTDDPSIHWKSENSDVATVTTGYISGNGIVKGISIGSSVIAVSGKFDDVLFSASANVGITEDKLHALYIDGAASIPVYNYLGPITEHYKVYAEYSDIGTVEYVGSLDWEVDISVIGLATFDPVSYSITTNPMAPEIAGKVTLTACVKDGVTCVSKEVILFTQIIQVLEDDVGGESRSCEDLGYKSINEAAFIEIFNSEFRPADVSSWDSTSQYWSYGLTADIFGRILPRTASGPVKRAVYIEDGATSPSTGREFITDTYDLISSSFGRANLICSID</sequence>
<evidence type="ECO:0000259" key="1">
    <source>
        <dbReference type="SMART" id="SM00635"/>
    </source>
</evidence>
<protein>
    <recommendedName>
        <fullName evidence="1">BIG2 domain-containing protein</fullName>
    </recommendedName>
</protein>
<feature type="domain" description="BIG2" evidence="1">
    <location>
        <begin position="101"/>
        <end position="191"/>
    </location>
</feature>
<dbReference type="EMBL" id="BSOE01000058">
    <property type="protein sequence ID" value="GLR06258.1"/>
    <property type="molecule type" value="Genomic_DNA"/>
</dbReference>
<proteinExistence type="predicted"/>
<dbReference type="Proteomes" id="UP001156669">
    <property type="component" value="Unassembled WGS sequence"/>
</dbReference>
<accession>A0ABQ5Y5M6</accession>
<organism evidence="2 3">
    <name type="scientific">Vibrio hyugaensis</name>
    <dbReference type="NCBI Taxonomy" id="1534743"/>
    <lineage>
        <taxon>Bacteria</taxon>
        <taxon>Pseudomonadati</taxon>
        <taxon>Pseudomonadota</taxon>
        <taxon>Gammaproteobacteria</taxon>
        <taxon>Vibrionales</taxon>
        <taxon>Vibrionaceae</taxon>
        <taxon>Vibrio</taxon>
    </lineage>
</organism>
<dbReference type="InterPro" id="IPR003343">
    <property type="entry name" value="Big_2"/>
</dbReference>
<dbReference type="Pfam" id="PF02368">
    <property type="entry name" value="Big_2"/>
    <property type="match status" value="1"/>
</dbReference>
<gene>
    <name evidence="2" type="ORF">GCM10007906_38460</name>
</gene>
<name>A0ABQ5Y5M6_9VIBR</name>
<evidence type="ECO:0000313" key="2">
    <source>
        <dbReference type="EMBL" id="GLR06258.1"/>
    </source>
</evidence>
<feature type="domain" description="BIG2" evidence="1">
    <location>
        <begin position="5"/>
        <end position="94"/>
    </location>
</feature>
<reference evidence="3" key="1">
    <citation type="journal article" date="2019" name="Int. J. Syst. Evol. Microbiol.">
        <title>The Global Catalogue of Microorganisms (GCM) 10K type strain sequencing project: providing services to taxonomists for standard genome sequencing and annotation.</title>
        <authorList>
            <consortium name="The Broad Institute Genomics Platform"/>
            <consortium name="The Broad Institute Genome Sequencing Center for Infectious Disease"/>
            <person name="Wu L."/>
            <person name="Ma J."/>
        </authorList>
    </citation>
    <scope>NUCLEOTIDE SEQUENCE [LARGE SCALE GENOMIC DNA]</scope>
    <source>
        <strain evidence="3">NBRC 110633</strain>
    </source>
</reference>
<dbReference type="SMART" id="SM00635">
    <property type="entry name" value="BID_2"/>
    <property type="match status" value="2"/>
</dbReference>
<comment type="caution">
    <text evidence="2">The sequence shown here is derived from an EMBL/GenBank/DDBJ whole genome shotgun (WGS) entry which is preliminary data.</text>
</comment>
<evidence type="ECO:0000313" key="3">
    <source>
        <dbReference type="Proteomes" id="UP001156669"/>
    </source>
</evidence>
<dbReference type="Gene3D" id="2.60.40.1080">
    <property type="match status" value="2"/>
</dbReference>
<keyword evidence="3" id="KW-1185">Reference proteome</keyword>